<dbReference type="EMBL" id="LELG01000416">
    <property type="protein sequence ID" value="KMQ73815.1"/>
    <property type="molecule type" value="Genomic_DNA"/>
</dbReference>
<sequence length="150" mass="16819">MALSRKAFYFLLAPVIVFSPKRKVSVGNKRYCNVTLLDLSYEKNRDAVERLLNTGADVRYFDHHFAGEVARHSRLEVHIDTGPQICTSTLVNDYLNGRHAKWAVVAAFGDALPKVGNALAHKLGLEANVTEVLASLGHYLKLLRLRRGYQ</sequence>
<reference evidence="1 2" key="1">
    <citation type="submission" date="2015-06" db="EMBL/GenBank/DDBJ databases">
        <title>Comparative genomics of Burkholderia leaf nodule symbionts.</title>
        <authorList>
            <person name="Carlier A."/>
            <person name="Eberl L."/>
            <person name="Pinto-Carbo M."/>
        </authorList>
    </citation>
    <scope>NUCLEOTIDE SEQUENCE [LARGE SCALE GENOMIC DNA]</scope>
    <source>
        <strain evidence="1 2">UZHbot3</strain>
    </source>
</reference>
<dbReference type="InterPro" id="IPR038763">
    <property type="entry name" value="DHH_sf"/>
</dbReference>
<dbReference type="Proteomes" id="UP000242951">
    <property type="component" value="Unassembled WGS sequence"/>
</dbReference>
<accession>A0ABR5HJS9</accession>
<organism evidence="1 2">
    <name type="scientific">Candidatus Burkholderia pumila</name>
    <dbReference type="NCBI Taxonomy" id="1090375"/>
    <lineage>
        <taxon>Bacteria</taxon>
        <taxon>Pseudomonadati</taxon>
        <taxon>Pseudomonadota</taxon>
        <taxon>Betaproteobacteria</taxon>
        <taxon>Burkholderiales</taxon>
        <taxon>Burkholderiaceae</taxon>
        <taxon>Burkholderia</taxon>
    </lineage>
</organism>
<name>A0ABR5HJS9_9BURK</name>
<keyword evidence="2" id="KW-1185">Reference proteome</keyword>
<dbReference type="SUPFAM" id="SSF64182">
    <property type="entry name" value="DHH phosphoesterases"/>
    <property type="match status" value="1"/>
</dbReference>
<evidence type="ECO:0000313" key="2">
    <source>
        <dbReference type="Proteomes" id="UP000242951"/>
    </source>
</evidence>
<evidence type="ECO:0000313" key="1">
    <source>
        <dbReference type="EMBL" id="KMQ73815.1"/>
    </source>
</evidence>
<gene>
    <name evidence="1" type="ORF">BPMI_00023c</name>
</gene>
<comment type="caution">
    <text evidence="1">The sequence shown here is derived from an EMBL/GenBank/DDBJ whole genome shotgun (WGS) entry which is preliminary data.</text>
</comment>
<protein>
    <submittedName>
        <fullName evidence="1">Uncharacterized protein</fullName>
    </submittedName>
</protein>
<proteinExistence type="predicted"/>